<feature type="domain" description="Hydantoinase B/oxoprolinase" evidence="1">
    <location>
        <begin position="1"/>
        <end position="154"/>
    </location>
</feature>
<dbReference type="AlphaFoldDB" id="A0A183DTZ6"/>
<evidence type="ECO:0000259" key="1">
    <source>
        <dbReference type="Pfam" id="PF02538"/>
    </source>
</evidence>
<dbReference type="Pfam" id="PF02538">
    <property type="entry name" value="Hydantoinase_B"/>
    <property type="match status" value="1"/>
</dbReference>
<evidence type="ECO:0000313" key="4">
    <source>
        <dbReference type="WBParaSite" id="GPUH_0001220101-mRNA-1"/>
    </source>
</evidence>
<dbReference type="EMBL" id="UYRT01079112">
    <property type="protein sequence ID" value="VDN20018.1"/>
    <property type="molecule type" value="Genomic_DNA"/>
</dbReference>
<dbReference type="InterPro" id="IPR003692">
    <property type="entry name" value="Hydantoinase_B"/>
</dbReference>
<dbReference type="PANTHER" id="PTHR11365:SF2">
    <property type="entry name" value="5-OXOPROLINASE"/>
    <property type="match status" value="1"/>
</dbReference>
<dbReference type="GO" id="GO:0005829">
    <property type="term" value="C:cytosol"/>
    <property type="evidence" value="ECO:0007669"/>
    <property type="project" value="TreeGrafter"/>
</dbReference>
<reference evidence="2 3" key="2">
    <citation type="submission" date="2018-11" db="EMBL/GenBank/DDBJ databases">
        <authorList>
            <consortium name="Pathogen Informatics"/>
        </authorList>
    </citation>
    <scope>NUCLEOTIDE SEQUENCE [LARGE SCALE GENOMIC DNA]</scope>
</reference>
<dbReference type="GO" id="GO:0017168">
    <property type="term" value="F:5-oxoprolinase (ATP-hydrolyzing) activity"/>
    <property type="evidence" value="ECO:0007669"/>
    <property type="project" value="TreeGrafter"/>
</dbReference>
<evidence type="ECO:0000313" key="3">
    <source>
        <dbReference type="Proteomes" id="UP000271098"/>
    </source>
</evidence>
<dbReference type="GO" id="GO:0006749">
    <property type="term" value="P:glutathione metabolic process"/>
    <property type="evidence" value="ECO:0007669"/>
    <property type="project" value="TreeGrafter"/>
</dbReference>
<evidence type="ECO:0000313" key="2">
    <source>
        <dbReference type="EMBL" id="VDN20018.1"/>
    </source>
</evidence>
<dbReference type="PANTHER" id="PTHR11365">
    <property type="entry name" value="5-OXOPROLINASE RELATED"/>
    <property type="match status" value="1"/>
</dbReference>
<accession>A0A183DTZ6</accession>
<reference evidence="4" key="1">
    <citation type="submission" date="2016-06" db="UniProtKB">
        <authorList>
            <consortium name="WormBaseParasite"/>
        </authorList>
    </citation>
    <scope>IDENTIFICATION</scope>
</reference>
<proteinExistence type="predicted"/>
<dbReference type="InterPro" id="IPR045079">
    <property type="entry name" value="Oxoprolinase-like"/>
</dbReference>
<name>A0A183DTZ6_9BILA</name>
<sequence>MNNVLFGDEQMGGYYETVAGGAGAGNGFCGRSAVHTHMTNTKITDPEILELRYPVILREFGVRHNSGGVGKYRGGDGCIRKIQFRRPLKLSVLTERRTVAPYGLAGGGDGARGLNLLKRNGGRVVNLGSKNSVVVGAGDVFELQTPGGGGYGSPEA</sequence>
<gene>
    <name evidence="2" type="ORF">GPUH_LOCUS12187</name>
</gene>
<dbReference type="OrthoDB" id="3643at2759"/>
<protein>
    <submittedName>
        <fullName evidence="4">Hydantoinase_B domain-containing protein</fullName>
    </submittedName>
</protein>
<organism evidence="4">
    <name type="scientific">Gongylonema pulchrum</name>
    <dbReference type="NCBI Taxonomy" id="637853"/>
    <lineage>
        <taxon>Eukaryota</taxon>
        <taxon>Metazoa</taxon>
        <taxon>Ecdysozoa</taxon>
        <taxon>Nematoda</taxon>
        <taxon>Chromadorea</taxon>
        <taxon>Rhabditida</taxon>
        <taxon>Spirurina</taxon>
        <taxon>Spiruromorpha</taxon>
        <taxon>Spiruroidea</taxon>
        <taxon>Gongylonematidae</taxon>
        <taxon>Gongylonema</taxon>
    </lineage>
</organism>
<keyword evidence="3" id="KW-1185">Reference proteome</keyword>
<dbReference type="WBParaSite" id="GPUH_0001220101-mRNA-1">
    <property type="protein sequence ID" value="GPUH_0001220101-mRNA-1"/>
    <property type="gene ID" value="GPUH_0001220101"/>
</dbReference>
<dbReference type="Proteomes" id="UP000271098">
    <property type="component" value="Unassembled WGS sequence"/>
</dbReference>